<evidence type="ECO:0000256" key="1">
    <source>
        <dbReference type="SAM" id="MobiDB-lite"/>
    </source>
</evidence>
<feature type="region of interest" description="Disordered" evidence="1">
    <location>
        <begin position="544"/>
        <end position="568"/>
    </location>
</feature>
<evidence type="ECO:0000313" key="4">
    <source>
        <dbReference type="EMBL" id="CAI5790954.1"/>
    </source>
</evidence>
<reference evidence="4" key="1">
    <citation type="submission" date="2022-12" db="EMBL/GenBank/DDBJ databases">
        <authorList>
            <person name="Alioto T."/>
            <person name="Alioto T."/>
            <person name="Gomez Garrido J."/>
        </authorList>
    </citation>
    <scope>NUCLEOTIDE SEQUENCE</scope>
</reference>
<keyword evidence="5" id="KW-1185">Reference proteome</keyword>
<dbReference type="InterPro" id="IPR038359">
    <property type="entry name" value="Connexin_N_sf"/>
</dbReference>
<feature type="region of interest" description="Disordered" evidence="1">
    <location>
        <begin position="234"/>
        <end position="258"/>
    </location>
</feature>
<keyword evidence="3" id="KW-0732">Signal</keyword>
<dbReference type="Proteomes" id="UP001178461">
    <property type="component" value="Chromosome 13"/>
</dbReference>
<evidence type="ECO:0000256" key="2">
    <source>
        <dbReference type="SAM" id="Phobius"/>
    </source>
</evidence>
<protein>
    <submittedName>
        <fullName evidence="4">Uncharacterized protein</fullName>
    </submittedName>
</protein>
<dbReference type="EMBL" id="OX395138">
    <property type="protein sequence ID" value="CAI5790954.1"/>
    <property type="molecule type" value="Genomic_DNA"/>
</dbReference>
<feature type="transmembrane region" description="Helical" evidence="2">
    <location>
        <begin position="442"/>
        <end position="469"/>
    </location>
</feature>
<feature type="compositionally biased region" description="Basic and acidic residues" evidence="1">
    <location>
        <begin position="559"/>
        <end position="568"/>
    </location>
</feature>
<accession>A0AA35L7H9</accession>
<feature type="transmembrane region" description="Helical" evidence="2">
    <location>
        <begin position="505"/>
        <end position="526"/>
    </location>
</feature>
<keyword evidence="2" id="KW-0472">Membrane</keyword>
<keyword evidence="2" id="KW-0812">Transmembrane</keyword>
<proteinExistence type="predicted"/>
<evidence type="ECO:0000313" key="5">
    <source>
        <dbReference type="Proteomes" id="UP001178461"/>
    </source>
</evidence>
<sequence length="568" mass="63205">MSIILSGLIHLFRPLLSSLSGALDCEGLNPWYFLLGLRIMAIFFANGPWDKIKDDTSCSITEGEGDLSRDFCTALCYNQHFPVSVAATWGLVFIALILLVGLLRLTTPKEKKKKKRREKEDRDKGEGLAIVATASHSGVPDISTIYNVGRRGLPRHYGHDHAHHRHHAHHPYYTHWDDWHGGHAAPMAEGYGPSVSYGPTDTRQTKMAAHQGHMRQTTAASYCGEKEQCHVATKSTSASLSGSPYKGKMSPQSWSGDEHREPLHWRYANPQESGGLANDGYAMGTPKRYIGQGIHDDGKYSTATKCKSDTEGSMGYVPAHPWVDDKANMAIKRRPAQGCKVHGQRHVTFDTTGRSDGNFGGNVCNQPWMAGDSHCKPVGQAQVMSGPGMAAGPMLCYHGDTACTCTEAEPCHATPPCEAAHHHDRHRESSSRRKKRPRITNICGVPLFDIWVGLILALEISFLCVIFIFQMPRLWGAYWVCTPSTTRCQQRIECTINGRAEKRVALWGLVFTSILFIITCAGYFHLRMCWNESCQRMCGEKEEESREEVCSEESEEKDDDNRGREVGV</sequence>
<feature type="signal peptide" evidence="3">
    <location>
        <begin position="1"/>
        <end position="17"/>
    </location>
</feature>
<feature type="chain" id="PRO_5041453418" evidence="3">
    <location>
        <begin position="18"/>
        <end position="568"/>
    </location>
</feature>
<evidence type="ECO:0000256" key="3">
    <source>
        <dbReference type="SAM" id="SignalP"/>
    </source>
</evidence>
<feature type="transmembrane region" description="Helical" evidence="2">
    <location>
        <begin position="87"/>
        <end position="107"/>
    </location>
</feature>
<gene>
    <name evidence="4" type="ORF">PODLI_1B038344</name>
</gene>
<name>A0AA35L7H9_9SAUR</name>
<dbReference type="Gene3D" id="1.20.1440.80">
    <property type="entry name" value="Gap junction channel protein cysteine-rich domain"/>
    <property type="match status" value="2"/>
</dbReference>
<organism evidence="4 5">
    <name type="scientific">Podarcis lilfordi</name>
    <name type="common">Lilford's wall lizard</name>
    <dbReference type="NCBI Taxonomy" id="74358"/>
    <lineage>
        <taxon>Eukaryota</taxon>
        <taxon>Metazoa</taxon>
        <taxon>Chordata</taxon>
        <taxon>Craniata</taxon>
        <taxon>Vertebrata</taxon>
        <taxon>Euteleostomi</taxon>
        <taxon>Lepidosauria</taxon>
        <taxon>Squamata</taxon>
        <taxon>Bifurcata</taxon>
        <taxon>Unidentata</taxon>
        <taxon>Episquamata</taxon>
        <taxon>Laterata</taxon>
        <taxon>Lacertibaenia</taxon>
        <taxon>Lacertidae</taxon>
        <taxon>Podarcis</taxon>
    </lineage>
</organism>
<dbReference type="AlphaFoldDB" id="A0AA35L7H9"/>
<keyword evidence="2" id="KW-1133">Transmembrane helix</keyword>